<dbReference type="InterPro" id="IPR029491">
    <property type="entry name" value="Helicase_HTH"/>
</dbReference>
<accession>A0A9X2DNY1</accession>
<keyword evidence="5" id="KW-1185">Reference proteome</keyword>
<name>A0A9X2DNY1_9BACI</name>
<evidence type="ECO:0000256" key="2">
    <source>
        <dbReference type="ARBA" id="ARBA00023163"/>
    </source>
</evidence>
<dbReference type="RefSeq" id="WP_251222446.1">
    <property type="nucleotide sequence ID" value="NZ_JAMBOL010000003.1"/>
</dbReference>
<sequence length="352" mass="40878">MNAQQAFICIIISAYEADRSIYGVYHIVKGKKSSQTIQDAALFSLLPYFGLLPALTRAELEQAVRELHQLKWLEKVGEDRFVLTGQGQAALDAFLQLHPVMKELNGWEYHTLTETAWLRLRLYIQSLTHLVARTPSFYPLTHEPDIQRWVKNMLPPSDKRETVHRELYAELVSFLKTCRQEQAFVFVHQLSGEKRAGMTKQQLASALGWHPSTVHLYHMATLHQMFNTTAKQPERYRRLAMFAADLKQEVVLTASTKQTMELLAEGYSLEEISRIRKLKQNTIEDHIVEIAWHHSAFSIRPFVRQEWEQQIIEVAEQLGTSRLRELKDRLPQEVSYFMIRLVMAKRKVSHGA</sequence>
<dbReference type="InterPro" id="IPR016032">
    <property type="entry name" value="Sig_transdc_resp-reg_C-effctor"/>
</dbReference>
<feature type="domain" description="Helicase Helix-turn-helix" evidence="3">
    <location>
        <begin position="255"/>
        <end position="343"/>
    </location>
</feature>
<evidence type="ECO:0000256" key="1">
    <source>
        <dbReference type="ARBA" id="ARBA00023015"/>
    </source>
</evidence>
<organism evidence="4 5">
    <name type="scientific">Halalkalibacter oceani</name>
    <dbReference type="NCBI Taxonomy" id="1653776"/>
    <lineage>
        <taxon>Bacteria</taxon>
        <taxon>Bacillati</taxon>
        <taxon>Bacillota</taxon>
        <taxon>Bacilli</taxon>
        <taxon>Bacillales</taxon>
        <taxon>Bacillaceae</taxon>
        <taxon>Halalkalibacter</taxon>
    </lineage>
</organism>
<evidence type="ECO:0000313" key="4">
    <source>
        <dbReference type="EMBL" id="MCM3713642.1"/>
    </source>
</evidence>
<dbReference type="SUPFAM" id="SSF46894">
    <property type="entry name" value="C-terminal effector domain of the bipartite response regulators"/>
    <property type="match status" value="1"/>
</dbReference>
<dbReference type="PIRSF" id="PIRSF021350">
    <property type="entry name" value="UCP021350"/>
    <property type="match status" value="1"/>
</dbReference>
<keyword evidence="1" id="KW-0805">Transcription regulation</keyword>
<dbReference type="InterPro" id="IPR008308">
    <property type="entry name" value="YpbB-like"/>
</dbReference>
<dbReference type="AlphaFoldDB" id="A0A9X2DNY1"/>
<protein>
    <submittedName>
        <fullName evidence="4">Helix-turn-helix domain-containing protein</fullName>
    </submittedName>
</protein>
<dbReference type="Pfam" id="PF14493">
    <property type="entry name" value="HTH_40"/>
    <property type="match status" value="1"/>
</dbReference>
<dbReference type="Proteomes" id="UP001139179">
    <property type="component" value="Unassembled WGS sequence"/>
</dbReference>
<dbReference type="EMBL" id="JAMBOL010000003">
    <property type="protein sequence ID" value="MCM3713642.1"/>
    <property type="molecule type" value="Genomic_DNA"/>
</dbReference>
<dbReference type="GO" id="GO:0006355">
    <property type="term" value="P:regulation of DNA-templated transcription"/>
    <property type="evidence" value="ECO:0007669"/>
    <property type="project" value="InterPro"/>
</dbReference>
<evidence type="ECO:0000259" key="3">
    <source>
        <dbReference type="Pfam" id="PF14493"/>
    </source>
</evidence>
<dbReference type="GO" id="GO:0003677">
    <property type="term" value="F:DNA binding"/>
    <property type="evidence" value="ECO:0007669"/>
    <property type="project" value="InterPro"/>
</dbReference>
<keyword evidence="2" id="KW-0804">Transcription</keyword>
<gene>
    <name evidence="4" type="ORF">M3202_06060</name>
</gene>
<evidence type="ECO:0000313" key="5">
    <source>
        <dbReference type="Proteomes" id="UP001139179"/>
    </source>
</evidence>
<proteinExistence type="predicted"/>
<comment type="caution">
    <text evidence="4">The sequence shown here is derived from an EMBL/GenBank/DDBJ whole genome shotgun (WGS) entry which is preliminary data.</text>
</comment>
<reference evidence="4" key="1">
    <citation type="submission" date="2022-05" db="EMBL/GenBank/DDBJ databases">
        <title>Comparative Genomics of Spacecraft Associated Microbes.</title>
        <authorList>
            <person name="Tran M.T."/>
            <person name="Wright A."/>
            <person name="Seuylemezian A."/>
            <person name="Eisen J."/>
            <person name="Coil D."/>
        </authorList>
    </citation>
    <scope>NUCLEOTIDE SEQUENCE</scope>
    <source>
        <strain evidence="4">214.1.1</strain>
    </source>
</reference>